<gene>
    <name evidence="6" type="ORF">L1274_002038</name>
</gene>
<keyword evidence="1" id="KW-0805">Transcription regulation</keyword>
<evidence type="ECO:0000256" key="3">
    <source>
        <dbReference type="ARBA" id="ARBA00023163"/>
    </source>
</evidence>
<evidence type="ECO:0000259" key="5">
    <source>
        <dbReference type="PROSITE" id="PS50949"/>
    </source>
</evidence>
<reference evidence="6" key="1">
    <citation type="submission" date="2022-03" db="EMBL/GenBank/DDBJ databases">
        <title>Genome Encyclopedia of Bacteria and Archaea VI: Functional Genomics of Type Strains.</title>
        <authorList>
            <person name="Whitman W."/>
        </authorList>
    </citation>
    <scope>NUCLEOTIDE SEQUENCE</scope>
    <source>
        <strain evidence="6">HSC-15S17</strain>
    </source>
</reference>
<keyword evidence="2" id="KW-0238">DNA-binding</keyword>
<dbReference type="Proteomes" id="UP001162889">
    <property type="component" value="Unassembled WGS sequence"/>
</dbReference>
<evidence type="ECO:0000313" key="7">
    <source>
        <dbReference type="Proteomes" id="UP001162889"/>
    </source>
</evidence>
<dbReference type="PANTHER" id="PTHR46577">
    <property type="entry name" value="HTH-TYPE TRANSCRIPTIONAL REGULATORY PROTEIN GABR"/>
    <property type="match status" value="1"/>
</dbReference>
<evidence type="ECO:0000256" key="1">
    <source>
        <dbReference type="ARBA" id="ARBA00023015"/>
    </source>
</evidence>
<dbReference type="InterPro" id="IPR004839">
    <property type="entry name" value="Aminotransferase_I/II_large"/>
</dbReference>
<feature type="region of interest" description="Disordered" evidence="4">
    <location>
        <begin position="87"/>
        <end position="107"/>
    </location>
</feature>
<dbReference type="RefSeq" id="WP_217941666.1">
    <property type="nucleotide sequence ID" value="NZ_JAHTGR010000003.1"/>
</dbReference>
<name>A0ABT1GH82_9BURK</name>
<dbReference type="EMBL" id="JALJZU010000004">
    <property type="protein sequence ID" value="MCP2008330.1"/>
    <property type="molecule type" value="Genomic_DNA"/>
</dbReference>
<dbReference type="CDD" id="cd00609">
    <property type="entry name" value="AAT_like"/>
    <property type="match status" value="1"/>
</dbReference>
<dbReference type="GO" id="GO:0008483">
    <property type="term" value="F:transaminase activity"/>
    <property type="evidence" value="ECO:0007669"/>
    <property type="project" value="UniProtKB-KW"/>
</dbReference>
<dbReference type="PANTHER" id="PTHR46577:SF1">
    <property type="entry name" value="HTH-TYPE TRANSCRIPTIONAL REGULATORY PROTEIN GABR"/>
    <property type="match status" value="1"/>
</dbReference>
<sequence length="499" mass="54426">MDPLFEILLDLETAGVGATSKTLYRQLEAAILDGRLVAGAQLPPTRGARAIFRVSRNTVLDVYDQLLHQGLVVARRGAGTFVAERGAALQPREKKTPAGAPDPRLNPVWLSPGVQHAMGFWRDPPSASGAPADAGLVDFRPALVDTRLFPHEVFRRISARQLRGLERKPAVLKSAQGNQGNYRLREAIVGHIGRTRAVVSGPDSVLVTSGAQQAFDLLARTLVIPNHTVVAIEDPGYPPLRAAFAAAGARLVPVGVDEEGLRVDDIAADATVICVTPSHQFPLGAAMSMRRRAALLTWARQRGAVIIEDDYDGEFRYGGSPMAALRSADAADTVFYVGTFSKCMLPALRLGFIVAPDWAMPTLTAAKNCLDWHCSTPLQLAVAGFIVEGHLAHHVRKLREVYKKRRRLLLDLLREDFAAWFDPIPSFYGMHVAVHARVPLDLERVTQALLADHVKLHTLDRYYCGSPARAGLVFGYGAVDLPEIRRGMALLRRALLKLA</sequence>
<dbReference type="InterPro" id="IPR000524">
    <property type="entry name" value="Tscrpt_reg_HTH_GntR"/>
</dbReference>
<dbReference type="Pfam" id="PF00155">
    <property type="entry name" value="Aminotran_1_2"/>
    <property type="match status" value="1"/>
</dbReference>
<keyword evidence="3" id="KW-0804">Transcription</keyword>
<keyword evidence="6" id="KW-0808">Transferase</keyword>
<keyword evidence="6" id="KW-0032">Aminotransferase</keyword>
<dbReference type="SMART" id="SM00345">
    <property type="entry name" value="HTH_GNTR"/>
    <property type="match status" value="1"/>
</dbReference>
<proteinExistence type="predicted"/>
<dbReference type="CDD" id="cd07377">
    <property type="entry name" value="WHTH_GntR"/>
    <property type="match status" value="1"/>
</dbReference>
<dbReference type="PROSITE" id="PS50949">
    <property type="entry name" value="HTH_GNTR"/>
    <property type="match status" value="1"/>
</dbReference>
<feature type="domain" description="HTH gntR-type" evidence="5">
    <location>
        <begin position="17"/>
        <end position="85"/>
    </location>
</feature>
<dbReference type="Pfam" id="PF00392">
    <property type="entry name" value="GntR"/>
    <property type="match status" value="1"/>
</dbReference>
<organism evidence="6 7">
    <name type="scientific">Duganella violaceipulchra</name>
    <dbReference type="NCBI Taxonomy" id="2849652"/>
    <lineage>
        <taxon>Bacteria</taxon>
        <taxon>Pseudomonadati</taxon>
        <taxon>Pseudomonadota</taxon>
        <taxon>Betaproteobacteria</taxon>
        <taxon>Burkholderiales</taxon>
        <taxon>Oxalobacteraceae</taxon>
        <taxon>Telluria group</taxon>
        <taxon>Duganella</taxon>
    </lineage>
</organism>
<evidence type="ECO:0000256" key="2">
    <source>
        <dbReference type="ARBA" id="ARBA00023125"/>
    </source>
</evidence>
<comment type="caution">
    <text evidence="6">The sequence shown here is derived from an EMBL/GenBank/DDBJ whole genome shotgun (WGS) entry which is preliminary data.</text>
</comment>
<evidence type="ECO:0000256" key="4">
    <source>
        <dbReference type="SAM" id="MobiDB-lite"/>
    </source>
</evidence>
<evidence type="ECO:0000313" key="6">
    <source>
        <dbReference type="EMBL" id="MCP2008330.1"/>
    </source>
</evidence>
<protein>
    <submittedName>
        <fullName evidence="6">GntR family transcriptional regulator/MocR family aminotransferase</fullName>
    </submittedName>
</protein>
<keyword evidence="7" id="KW-1185">Reference proteome</keyword>
<dbReference type="InterPro" id="IPR051446">
    <property type="entry name" value="HTH_trans_reg/aminotransferase"/>
</dbReference>
<accession>A0ABT1GH82</accession>